<dbReference type="EMBL" id="FQTW01000005">
    <property type="protein sequence ID" value="SHE78264.1"/>
    <property type="molecule type" value="Genomic_DNA"/>
</dbReference>
<dbReference type="InterPro" id="IPR023753">
    <property type="entry name" value="FAD/NAD-binding_dom"/>
</dbReference>
<keyword evidence="4" id="KW-0274">FAD</keyword>
<dbReference type="PANTHER" id="PTHR43706">
    <property type="entry name" value="NADH DEHYDROGENASE"/>
    <property type="match status" value="1"/>
</dbReference>
<keyword evidence="13" id="KW-1185">Reference proteome</keyword>
<evidence type="ECO:0000256" key="4">
    <source>
        <dbReference type="ARBA" id="ARBA00022827"/>
    </source>
</evidence>
<gene>
    <name evidence="12" type="ORF">SAMN05444278_105173</name>
</gene>
<dbReference type="Pfam" id="PF07992">
    <property type="entry name" value="Pyr_redox_2"/>
    <property type="match status" value="1"/>
</dbReference>
<reference evidence="12 13" key="1">
    <citation type="submission" date="2016-11" db="EMBL/GenBank/DDBJ databases">
        <authorList>
            <person name="Jaros S."/>
            <person name="Januszkiewicz K."/>
            <person name="Wedrychowicz H."/>
        </authorList>
    </citation>
    <scope>NUCLEOTIDE SEQUENCE [LARGE SCALE GENOMIC DNA]</scope>
    <source>
        <strain evidence="12 13">DSM 25661</strain>
    </source>
</reference>
<evidence type="ECO:0000256" key="9">
    <source>
        <dbReference type="SAM" id="Phobius"/>
    </source>
</evidence>
<feature type="domain" description="External alternative NADH-ubiquinone oxidoreductase-like C-terminal" evidence="11">
    <location>
        <begin position="350"/>
        <end position="405"/>
    </location>
</feature>
<dbReference type="RefSeq" id="WP_073193098.1">
    <property type="nucleotide sequence ID" value="NZ_FQTW01000005.1"/>
</dbReference>
<evidence type="ECO:0000313" key="13">
    <source>
        <dbReference type="Proteomes" id="UP000184462"/>
    </source>
</evidence>
<evidence type="ECO:0000256" key="3">
    <source>
        <dbReference type="ARBA" id="ARBA00022630"/>
    </source>
</evidence>
<evidence type="ECO:0000313" key="12">
    <source>
        <dbReference type="EMBL" id="SHE78264.1"/>
    </source>
</evidence>
<dbReference type="Pfam" id="PF22366">
    <property type="entry name" value="NDH2_C"/>
    <property type="match status" value="1"/>
</dbReference>
<dbReference type="InterPro" id="IPR045024">
    <property type="entry name" value="NDH-2"/>
</dbReference>
<evidence type="ECO:0000259" key="10">
    <source>
        <dbReference type="Pfam" id="PF07992"/>
    </source>
</evidence>
<dbReference type="InterPro" id="IPR054585">
    <property type="entry name" value="NDH2-like_C"/>
</dbReference>
<evidence type="ECO:0000256" key="1">
    <source>
        <dbReference type="ARBA" id="ARBA00005272"/>
    </source>
</evidence>
<keyword evidence="6" id="KW-0560">Oxidoreductase</keyword>
<dbReference type="GO" id="GO:0050136">
    <property type="term" value="F:NADH dehydrogenase (quinone) (non-electrogenic) activity"/>
    <property type="evidence" value="ECO:0007669"/>
    <property type="project" value="UniProtKB-EC"/>
</dbReference>
<evidence type="ECO:0000259" key="11">
    <source>
        <dbReference type="Pfam" id="PF22366"/>
    </source>
</evidence>
<keyword evidence="5" id="KW-0809">Transit peptide</keyword>
<dbReference type="EC" id="1.6.5.9" evidence="2"/>
<evidence type="ECO:0000256" key="7">
    <source>
        <dbReference type="ARBA" id="ARBA00023027"/>
    </source>
</evidence>
<evidence type="ECO:0000256" key="6">
    <source>
        <dbReference type="ARBA" id="ARBA00023002"/>
    </source>
</evidence>
<keyword evidence="7" id="KW-0520">NAD</keyword>
<sequence length="424" mass="47778">MLPESNSDRIVIIGGGFAGINLAKSLQHTDYQVLLLDKQNYHAFQPLLYQVSTFGLEPDSIAYPLRKLLNKADNLFFKLAEVTSINTSQKLIHSNIGDINYDKLVICTGTEINFFGNDAIKKHAYWMKSVSQALNLRSRILENLEKASNVQDTEEKKAFLRFVIAGAGPTGVELCGALGELKQHIFKEDYPEFDSNDIEIILLEGQSRVLPVMSKTSSTNAENYLRNLSVKVKTDVMVTNYDGNQVKTSQDEVIPTYNFIWSAGVKGATVEGLDQDVIVKHRYKVNEFHEVENAEDIYALGDIALMQTSAFPDGHPQVAQPAIQQAKNLANNLKAALKNEKPKAFKYFDKGTMATIGRHKAVVDLNKTTLSGTMAWYIWMLVHLWFLVGFRNRIITFANWIYNYIKYDKGARLIIRKSKPTAKL</sequence>
<feature type="domain" description="FAD/NAD(P)-binding" evidence="10">
    <location>
        <begin position="9"/>
        <end position="326"/>
    </location>
</feature>
<dbReference type="Gene3D" id="3.50.50.100">
    <property type="match status" value="1"/>
</dbReference>
<keyword evidence="9" id="KW-0812">Transmembrane</keyword>
<dbReference type="PRINTS" id="PR00411">
    <property type="entry name" value="PNDRDTASEI"/>
</dbReference>
<dbReference type="Proteomes" id="UP000184462">
    <property type="component" value="Unassembled WGS sequence"/>
</dbReference>
<keyword evidence="9" id="KW-1133">Transmembrane helix</keyword>
<accession>A0A1M4WAJ8</accession>
<evidence type="ECO:0000256" key="5">
    <source>
        <dbReference type="ARBA" id="ARBA00022946"/>
    </source>
</evidence>
<organism evidence="12 13">
    <name type="scientific">Psychroflexus salarius</name>
    <dbReference type="NCBI Taxonomy" id="1155689"/>
    <lineage>
        <taxon>Bacteria</taxon>
        <taxon>Pseudomonadati</taxon>
        <taxon>Bacteroidota</taxon>
        <taxon>Flavobacteriia</taxon>
        <taxon>Flavobacteriales</taxon>
        <taxon>Flavobacteriaceae</taxon>
        <taxon>Psychroflexus</taxon>
    </lineage>
</organism>
<dbReference type="OrthoDB" id="9781621at2"/>
<dbReference type="PANTHER" id="PTHR43706:SF47">
    <property type="entry name" value="EXTERNAL NADH-UBIQUINONE OXIDOREDUCTASE 1, MITOCHONDRIAL-RELATED"/>
    <property type="match status" value="1"/>
</dbReference>
<proteinExistence type="inferred from homology"/>
<evidence type="ECO:0000256" key="2">
    <source>
        <dbReference type="ARBA" id="ARBA00012637"/>
    </source>
</evidence>
<protein>
    <recommendedName>
        <fullName evidence="2">NADH:ubiquinone reductase (non-electrogenic)</fullName>
        <ecNumber evidence="2">1.6.5.9</ecNumber>
    </recommendedName>
</protein>
<comment type="catalytic activity">
    <reaction evidence="8">
        <text>a quinone + NADH + H(+) = a quinol + NAD(+)</text>
        <dbReference type="Rhea" id="RHEA:46160"/>
        <dbReference type="ChEBI" id="CHEBI:15378"/>
        <dbReference type="ChEBI" id="CHEBI:24646"/>
        <dbReference type="ChEBI" id="CHEBI:57540"/>
        <dbReference type="ChEBI" id="CHEBI:57945"/>
        <dbReference type="ChEBI" id="CHEBI:132124"/>
        <dbReference type="EC" id="1.6.5.9"/>
    </reaction>
</comment>
<evidence type="ECO:0000256" key="8">
    <source>
        <dbReference type="ARBA" id="ARBA00047599"/>
    </source>
</evidence>
<dbReference type="STRING" id="1155689.SAMN05444278_105173"/>
<dbReference type="PRINTS" id="PR00368">
    <property type="entry name" value="FADPNR"/>
</dbReference>
<comment type="similarity">
    <text evidence="1">Belongs to the NADH dehydrogenase family.</text>
</comment>
<dbReference type="InterPro" id="IPR036188">
    <property type="entry name" value="FAD/NAD-bd_sf"/>
</dbReference>
<name>A0A1M4WAJ8_9FLAO</name>
<keyword evidence="3" id="KW-0285">Flavoprotein</keyword>
<dbReference type="SUPFAM" id="SSF51905">
    <property type="entry name" value="FAD/NAD(P)-binding domain"/>
    <property type="match status" value="2"/>
</dbReference>
<feature type="transmembrane region" description="Helical" evidence="9">
    <location>
        <begin position="374"/>
        <end position="390"/>
    </location>
</feature>
<keyword evidence="9" id="KW-0472">Membrane</keyword>
<dbReference type="AlphaFoldDB" id="A0A1M4WAJ8"/>